<gene>
    <name evidence="1" type="ORF">HMPREF1991_00925</name>
</gene>
<dbReference type="AlphaFoldDB" id="A0A069QJG1"/>
<dbReference type="Proteomes" id="UP000027442">
    <property type="component" value="Unassembled WGS sequence"/>
</dbReference>
<sequence length="63" mass="6939">MRIPQAIRLVKLGIAWVIFPTLTPKGTKEKISSPTILLANAASLSCLWADYAFGTRLTSTFRC</sequence>
<evidence type="ECO:0000313" key="2">
    <source>
        <dbReference type="Proteomes" id="UP000027442"/>
    </source>
</evidence>
<protein>
    <submittedName>
        <fullName evidence="1">Uncharacterized protein</fullName>
    </submittedName>
</protein>
<reference evidence="1 2" key="1">
    <citation type="submission" date="2013-08" db="EMBL/GenBank/DDBJ databases">
        <authorList>
            <person name="Weinstock G."/>
            <person name="Sodergren E."/>
            <person name="Wylie T."/>
            <person name="Fulton L."/>
            <person name="Fulton R."/>
            <person name="Fronick C."/>
            <person name="O'Laughlin M."/>
            <person name="Godfrey J."/>
            <person name="Miner T."/>
            <person name="Herter B."/>
            <person name="Appelbaum E."/>
            <person name="Cordes M."/>
            <person name="Lek S."/>
            <person name="Wollam A."/>
            <person name="Pepin K.H."/>
            <person name="Palsikar V.B."/>
            <person name="Mitreva M."/>
            <person name="Wilson R.K."/>
        </authorList>
    </citation>
    <scope>NUCLEOTIDE SEQUENCE [LARGE SCALE GENOMIC DNA]</scope>
    <source>
        <strain evidence="1 2">ATCC 15930</strain>
    </source>
</reference>
<organism evidence="1 2">
    <name type="scientific">Hoylesella loescheii DSM 19665 = JCM 12249 = ATCC 15930</name>
    <dbReference type="NCBI Taxonomy" id="1122985"/>
    <lineage>
        <taxon>Bacteria</taxon>
        <taxon>Pseudomonadati</taxon>
        <taxon>Bacteroidota</taxon>
        <taxon>Bacteroidia</taxon>
        <taxon>Bacteroidales</taxon>
        <taxon>Prevotellaceae</taxon>
        <taxon>Hoylesella</taxon>
    </lineage>
</organism>
<dbReference type="HOGENOM" id="CLU_2882134_0_0_10"/>
<proteinExistence type="predicted"/>
<name>A0A069QJG1_HOYLO</name>
<dbReference type="EMBL" id="JNGW01000035">
    <property type="protein sequence ID" value="KDR52970.1"/>
    <property type="molecule type" value="Genomic_DNA"/>
</dbReference>
<keyword evidence="2" id="KW-1185">Reference proteome</keyword>
<comment type="caution">
    <text evidence="1">The sequence shown here is derived from an EMBL/GenBank/DDBJ whole genome shotgun (WGS) entry which is preliminary data.</text>
</comment>
<evidence type="ECO:0000313" key="1">
    <source>
        <dbReference type="EMBL" id="KDR52970.1"/>
    </source>
</evidence>
<accession>A0A069QJG1</accession>